<dbReference type="SUPFAM" id="SSF101478">
    <property type="entry name" value="ADP-ribosylglycohydrolase"/>
    <property type="match status" value="1"/>
</dbReference>
<dbReference type="InterPro" id="IPR005502">
    <property type="entry name" value="Ribosyl_crysJ1"/>
</dbReference>
<organism evidence="1 2">
    <name type="scientific">Hallerella porci</name>
    <dbReference type="NCBI Taxonomy" id="1945871"/>
    <lineage>
        <taxon>Bacteria</taxon>
        <taxon>Pseudomonadati</taxon>
        <taxon>Fibrobacterota</taxon>
        <taxon>Fibrobacteria</taxon>
        <taxon>Fibrobacterales</taxon>
        <taxon>Fibrobacteraceae</taxon>
        <taxon>Hallerella</taxon>
    </lineage>
</organism>
<protein>
    <submittedName>
        <fullName evidence="1">ADP-ribosylglycohydrolase</fullName>
    </submittedName>
</protein>
<sequence length="265" mass="29323">MLGAIIGDIVGSRFEFDNYKAKDFDFFSPNCCPTDDSIMTFAVGKAILETKKNGSDLNQNAIKYMHEIGRNYPTCGYGGGFFHWMFSNDPKPYNSYGNGAAMRVSAAGNAADSLNDAIQLSKKVTEVTHNHPEGIKGAEATAVAIYLAKIGKTKKEISQYIRDNYYKIDYTIDSIRDIYYFNETCQETVPVALQAFFESTSYEDAIRNAISIGGDSDTMAAICGGVAEAFYGIPKNLRTEGISFLDKRLKSLLKEFEAKFPPKIL</sequence>
<dbReference type="PANTHER" id="PTHR16222:SF12">
    <property type="entry name" value="ADP-RIBOSYLGLYCOHYDROLASE-RELATED"/>
    <property type="match status" value="1"/>
</dbReference>
<dbReference type="RefSeq" id="WP_106198190.1">
    <property type="nucleotide sequence ID" value="NZ_JAXEIU010000023.1"/>
</dbReference>
<evidence type="ECO:0000313" key="1">
    <source>
        <dbReference type="EMBL" id="PWL03764.1"/>
    </source>
</evidence>
<reference evidence="1 2" key="1">
    <citation type="submission" date="2018-05" db="EMBL/GenBank/DDBJ databases">
        <title>Animal gut microbial communities from fecal samples from Wisconsin, USA.</title>
        <authorList>
            <person name="Neumann A."/>
        </authorList>
    </citation>
    <scope>NUCLEOTIDE SEQUENCE [LARGE SCALE GENOMIC DNA]</scope>
    <source>
        <strain evidence="1 2">UWS4</strain>
    </source>
</reference>
<dbReference type="EMBL" id="QGHD01000003">
    <property type="protein sequence ID" value="PWL03764.1"/>
    <property type="molecule type" value="Genomic_DNA"/>
</dbReference>
<evidence type="ECO:0000313" key="2">
    <source>
        <dbReference type="Proteomes" id="UP000245523"/>
    </source>
</evidence>
<dbReference type="InterPro" id="IPR036705">
    <property type="entry name" value="Ribosyl_crysJ1_sf"/>
</dbReference>
<name>A0ABX5LPE5_9BACT</name>
<keyword evidence="2" id="KW-1185">Reference proteome</keyword>
<dbReference type="Gene3D" id="1.10.4080.10">
    <property type="entry name" value="ADP-ribosylation/Crystallin J1"/>
    <property type="match status" value="1"/>
</dbReference>
<accession>A0ABX5LPE5</accession>
<gene>
    <name evidence="1" type="ORF">B0H50_10356</name>
</gene>
<dbReference type="InterPro" id="IPR050792">
    <property type="entry name" value="ADP-ribosylglycohydrolase"/>
</dbReference>
<comment type="caution">
    <text evidence="1">The sequence shown here is derived from an EMBL/GenBank/DDBJ whole genome shotgun (WGS) entry which is preliminary data.</text>
</comment>
<dbReference type="PANTHER" id="PTHR16222">
    <property type="entry name" value="ADP-RIBOSYLGLYCOHYDROLASE"/>
    <property type="match status" value="1"/>
</dbReference>
<dbReference type="Pfam" id="PF03747">
    <property type="entry name" value="ADP_ribosyl_GH"/>
    <property type="match status" value="1"/>
</dbReference>
<dbReference type="Proteomes" id="UP000245523">
    <property type="component" value="Unassembled WGS sequence"/>
</dbReference>
<proteinExistence type="predicted"/>